<dbReference type="Proteomes" id="UP000630353">
    <property type="component" value="Unassembled WGS sequence"/>
</dbReference>
<dbReference type="SUPFAM" id="SSF53756">
    <property type="entry name" value="UDP-Glycosyltransferase/glycogen phosphorylase"/>
    <property type="match status" value="1"/>
</dbReference>
<feature type="compositionally biased region" description="Basic and acidic residues" evidence="1">
    <location>
        <begin position="1"/>
        <end position="20"/>
    </location>
</feature>
<evidence type="ECO:0000256" key="1">
    <source>
        <dbReference type="SAM" id="MobiDB-lite"/>
    </source>
</evidence>
<evidence type="ECO:0008006" key="4">
    <source>
        <dbReference type="Google" id="ProtNLM"/>
    </source>
</evidence>
<sequence>MGRAETDALRSAEPMPRRTDTMTARPIDAPLRITGLLPRPNDGSLGTRSWKDAGIRIRCASIAPHLGALGAAVKLVESQNLDRRIADGSYFDADVFMIYQTLEDHRPIVGSLLDAGKCVVVDVCDDLTRYKGVLNYNWENAQRAFAITVPTASLARRLAARVEGKRIYIVPDAVEGEPAPVRPPRREGPLRLFWYGWQHKLRTLSERLPALAELAARRPLELTIMSNLRPVGPILQSIVESRYDRLSIAAVPWDLSAFNTAMERSDIAVIPYNESISYSGRSPVRLIQAAWRGRLPVSEDVEGYPEFARFGVLHRSIVDGIAWAVENPDAAAGQLAALQRHVAETHRPEVLARTWMHALSHAYAGFREQGG</sequence>
<keyword evidence="3" id="KW-1185">Reference proteome</keyword>
<proteinExistence type="predicted"/>
<comment type="caution">
    <text evidence="2">The sequence shown here is derived from an EMBL/GenBank/DDBJ whole genome shotgun (WGS) entry which is preliminary data.</text>
</comment>
<organism evidence="2 3">
    <name type="scientific">Thalassobaculum fulvum</name>
    <dbReference type="NCBI Taxonomy" id="1633335"/>
    <lineage>
        <taxon>Bacteria</taxon>
        <taxon>Pseudomonadati</taxon>
        <taxon>Pseudomonadota</taxon>
        <taxon>Alphaproteobacteria</taxon>
        <taxon>Rhodospirillales</taxon>
        <taxon>Thalassobaculaceae</taxon>
        <taxon>Thalassobaculum</taxon>
    </lineage>
</organism>
<reference evidence="2" key="1">
    <citation type="journal article" date="2014" name="Int. J. Syst. Evol. Microbiol.">
        <title>Complete genome sequence of Corynebacterium casei LMG S-19264T (=DSM 44701T), isolated from a smear-ripened cheese.</title>
        <authorList>
            <consortium name="US DOE Joint Genome Institute (JGI-PGF)"/>
            <person name="Walter F."/>
            <person name="Albersmeier A."/>
            <person name="Kalinowski J."/>
            <person name="Ruckert C."/>
        </authorList>
    </citation>
    <scope>NUCLEOTIDE SEQUENCE</scope>
    <source>
        <strain evidence="2">KCTC 42651</strain>
    </source>
</reference>
<evidence type="ECO:0000313" key="3">
    <source>
        <dbReference type="Proteomes" id="UP000630353"/>
    </source>
</evidence>
<accession>A0A919CTI1</accession>
<reference evidence="2" key="2">
    <citation type="submission" date="2020-09" db="EMBL/GenBank/DDBJ databases">
        <authorList>
            <person name="Sun Q."/>
            <person name="Kim S."/>
        </authorList>
    </citation>
    <scope>NUCLEOTIDE SEQUENCE</scope>
    <source>
        <strain evidence="2">KCTC 42651</strain>
    </source>
</reference>
<feature type="region of interest" description="Disordered" evidence="1">
    <location>
        <begin position="1"/>
        <end position="24"/>
    </location>
</feature>
<dbReference type="EMBL" id="BMZS01000013">
    <property type="protein sequence ID" value="GHD61567.1"/>
    <property type="molecule type" value="Genomic_DNA"/>
</dbReference>
<evidence type="ECO:0000313" key="2">
    <source>
        <dbReference type="EMBL" id="GHD61567.1"/>
    </source>
</evidence>
<name>A0A919CTI1_9PROT</name>
<dbReference type="AlphaFoldDB" id="A0A919CTI1"/>
<gene>
    <name evidence="2" type="ORF">GCM10017083_49080</name>
</gene>
<protein>
    <recommendedName>
        <fullName evidence="4">Glycosyltransferase</fullName>
    </recommendedName>
</protein>